<dbReference type="PANTHER" id="PTHR12378:SF80">
    <property type="entry name" value="IP06716P-RELATED"/>
    <property type="match status" value="1"/>
</dbReference>
<dbReference type="Proteomes" id="UP000001542">
    <property type="component" value="Unassembled WGS sequence"/>
</dbReference>
<dbReference type="RefSeq" id="XP_001302357.1">
    <property type="nucleotide sequence ID" value="XM_001302356.1"/>
</dbReference>
<keyword evidence="3" id="KW-0378">Hydrolase</keyword>
<dbReference type="STRING" id="5722.A2G092"/>
<keyword evidence="2" id="KW-0645">Protease</keyword>
<feature type="domain" description="PPPDE" evidence="5">
    <location>
        <begin position="2"/>
        <end position="146"/>
    </location>
</feature>
<comment type="similarity">
    <text evidence="1">Belongs to the DeSI family.</text>
</comment>
<evidence type="ECO:0000256" key="1">
    <source>
        <dbReference type="ARBA" id="ARBA00008140"/>
    </source>
</evidence>
<evidence type="ECO:0000256" key="2">
    <source>
        <dbReference type="ARBA" id="ARBA00022670"/>
    </source>
</evidence>
<keyword evidence="7" id="KW-1185">Reference proteome</keyword>
<dbReference type="eggNOG" id="KOG0324">
    <property type="taxonomic scope" value="Eukaryota"/>
</dbReference>
<proteinExistence type="inferred from homology"/>
<dbReference type="PANTHER" id="PTHR12378">
    <property type="entry name" value="DESUMOYLATING ISOPEPTIDASE"/>
    <property type="match status" value="1"/>
</dbReference>
<dbReference type="AlphaFoldDB" id="A2G092"/>
<dbReference type="InParanoid" id="A2G092"/>
<dbReference type="GO" id="GO:0006508">
    <property type="term" value="P:proteolysis"/>
    <property type="evidence" value="ECO:0007669"/>
    <property type="project" value="UniProtKB-KW"/>
</dbReference>
<evidence type="ECO:0000313" key="7">
    <source>
        <dbReference type="Proteomes" id="UP000001542"/>
    </source>
</evidence>
<evidence type="ECO:0000256" key="4">
    <source>
        <dbReference type="SAM" id="MobiDB-lite"/>
    </source>
</evidence>
<dbReference type="EMBL" id="DS114201">
    <property type="protein sequence ID" value="EAX89427.1"/>
    <property type="molecule type" value="Genomic_DNA"/>
</dbReference>
<gene>
    <name evidence="6" type="ORF">TVAG_211780</name>
</gene>
<dbReference type="InterPro" id="IPR042266">
    <property type="entry name" value="PPPDE_sf"/>
</dbReference>
<dbReference type="KEGG" id="tva:4747097"/>
<dbReference type="PROSITE" id="PS51858">
    <property type="entry name" value="PPPDE"/>
    <property type="match status" value="1"/>
</dbReference>
<dbReference type="Gene3D" id="3.90.1720.30">
    <property type="entry name" value="PPPDE domains"/>
    <property type="match status" value="1"/>
</dbReference>
<protein>
    <recommendedName>
        <fullName evidence="5">PPPDE domain-containing protein</fullName>
    </recommendedName>
</protein>
<reference evidence="6" key="2">
    <citation type="journal article" date="2007" name="Science">
        <title>Draft genome sequence of the sexually transmitted pathogen Trichomonas vaginalis.</title>
        <authorList>
            <person name="Carlton J.M."/>
            <person name="Hirt R.P."/>
            <person name="Silva J.C."/>
            <person name="Delcher A.L."/>
            <person name="Schatz M."/>
            <person name="Zhao Q."/>
            <person name="Wortman J.R."/>
            <person name="Bidwell S.L."/>
            <person name="Alsmark U.C.M."/>
            <person name="Besteiro S."/>
            <person name="Sicheritz-Ponten T."/>
            <person name="Noel C.J."/>
            <person name="Dacks J.B."/>
            <person name="Foster P.G."/>
            <person name="Simillion C."/>
            <person name="Van de Peer Y."/>
            <person name="Miranda-Saavedra D."/>
            <person name="Barton G.J."/>
            <person name="Westrop G.D."/>
            <person name="Mueller S."/>
            <person name="Dessi D."/>
            <person name="Fiori P.L."/>
            <person name="Ren Q."/>
            <person name="Paulsen I."/>
            <person name="Zhang H."/>
            <person name="Bastida-Corcuera F.D."/>
            <person name="Simoes-Barbosa A."/>
            <person name="Brown M.T."/>
            <person name="Hayes R.D."/>
            <person name="Mukherjee M."/>
            <person name="Okumura C.Y."/>
            <person name="Schneider R."/>
            <person name="Smith A.J."/>
            <person name="Vanacova S."/>
            <person name="Villalvazo M."/>
            <person name="Haas B.J."/>
            <person name="Pertea M."/>
            <person name="Feldblyum T.V."/>
            <person name="Utterback T.R."/>
            <person name="Shu C.L."/>
            <person name="Osoegawa K."/>
            <person name="de Jong P.J."/>
            <person name="Hrdy I."/>
            <person name="Horvathova L."/>
            <person name="Zubacova Z."/>
            <person name="Dolezal P."/>
            <person name="Malik S.B."/>
            <person name="Logsdon J.M. Jr."/>
            <person name="Henze K."/>
            <person name="Gupta A."/>
            <person name="Wang C.C."/>
            <person name="Dunne R.L."/>
            <person name="Upcroft J.A."/>
            <person name="Upcroft P."/>
            <person name="White O."/>
            <person name="Salzberg S.L."/>
            <person name="Tang P."/>
            <person name="Chiu C.-H."/>
            <person name="Lee Y.-S."/>
            <person name="Embley T.M."/>
            <person name="Coombs G.H."/>
            <person name="Mottram J.C."/>
            <person name="Tachezy J."/>
            <person name="Fraser-Liggett C.M."/>
            <person name="Johnson P.J."/>
        </authorList>
    </citation>
    <scope>NUCLEOTIDE SEQUENCE [LARGE SCALE GENOMIC DNA]</scope>
    <source>
        <strain evidence="6">G3</strain>
    </source>
</reference>
<dbReference type="VEuPathDB" id="TrichDB:TVAGG3_0732070"/>
<evidence type="ECO:0000259" key="5">
    <source>
        <dbReference type="PROSITE" id="PS51858"/>
    </source>
</evidence>
<dbReference type="SMART" id="SM01179">
    <property type="entry name" value="DUF862"/>
    <property type="match status" value="1"/>
</dbReference>
<organism evidence="6 7">
    <name type="scientific">Trichomonas vaginalis (strain ATCC PRA-98 / G3)</name>
    <dbReference type="NCBI Taxonomy" id="412133"/>
    <lineage>
        <taxon>Eukaryota</taxon>
        <taxon>Metamonada</taxon>
        <taxon>Parabasalia</taxon>
        <taxon>Trichomonadida</taxon>
        <taxon>Trichomonadidae</taxon>
        <taxon>Trichomonas</taxon>
    </lineage>
</organism>
<dbReference type="GO" id="GO:0101005">
    <property type="term" value="F:deubiquitinase activity"/>
    <property type="evidence" value="ECO:0000318"/>
    <property type="project" value="GO_Central"/>
</dbReference>
<dbReference type="VEuPathDB" id="TrichDB:TVAG_211780"/>
<dbReference type="InterPro" id="IPR008580">
    <property type="entry name" value="PPPDE_dom"/>
</dbReference>
<evidence type="ECO:0000313" key="6">
    <source>
        <dbReference type="EMBL" id="EAX89427.1"/>
    </source>
</evidence>
<sequence length="197" mass="22857">MAKIKINVFNLTPLNKVFACCKIGVFHTSLVIDNKIEYYYGFSMYGCTGIDSPEKVNHLPSVMNGSFNSSYEIGETSLTRMECREICRQLKQSPEWLSDFYNILYHNCNHFTLELCKLLVGENNMQNYPYWVVRGERIGRFLYSISLSHFLCYLKRLPGFGSPYKPAEIKFPSESNEEEENIENVNTETSKNDTVDY</sequence>
<accession>A2G092</accession>
<evidence type="ECO:0000256" key="3">
    <source>
        <dbReference type="ARBA" id="ARBA00022801"/>
    </source>
</evidence>
<dbReference type="OrthoDB" id="412286at2759"/>
<feature type="region of interest" description="Disordered" evidence="4">
    <location>
        <begin position="171"/>
        <end position="197"/>
    </location>
</feature>
<reference evidence="6" key="1">
    <citation type="submission" date="2006-10" db="EMBL/GenBank/DDBJ databases">
        <authorList>
            <person name="Amadeo P."/>
            <person name="Zhao Q."/>
            <person name="Wortman J."/>
            <person name="Fraser-Liggett C."/>
            <person name="Carlton J."/>
        </authorList>
    </citation>
    <scope>NUCLEOTIDE SEQUENCE</scope>
    <source>
        <strain evidence="6">G3</strain>
    </source>
</reference>
<dbReference type="SMR" id="A2G092"/>
<dbReference type="FunCoup" id="A2G092">
    <property type="interactions" value="64"/>
</dbReference>
<name>A2G092_TRIV3</name>
<dbReference type="Pfam" id="PF05903">
    <property type="entry name" value="Peptidase_C97"/>
    <property type="match status" value="1"/>
</dbReference>